<dbReference type="AlphaFoldDB" id="A0A9D4XSV3"/>
<evidence type="ECO:0000259" key="9">
    <source>
        <dbReference type="PROSITE" id="PS50011"/>
    </source>
</evidence>
<dbReference type="Proteomes" id="UP001058974">
    <property type="component" value="Chromosome 3"/>
</dbReference>
<evidence type="ECO:0000313" key="10">
    <source>
        <dbReference type="EMBL" id="KAI5426776.1"/>
    </source>
</evidence>
<comment type="catalytic activity">
    <reaction evidence="7">
        <text>L-threonyl-[protein] + ATP = O-phospho-L-threonyl-[protein] + ADP + H(+)</text>
        <dbReference type="Rhea" id="RHEA:46608"/>
        <dbReference type="Rhea" id="RHEA-COMP:11060"/>
        <dbReference type="Rhea" id="RHEA-COMP:11605"/>
        <dbReference type="ChEBI" id="CHEBI:15378"/>
        <dbReference type="ChEBI" id="CHEBI:30013"/>
        <dbReference type="ChEBI" id="CHEBI:30616"/>
        <dbReference type="ChEBI" id="CHEBI:61977"/>
        <dbReference type="ChEBI" id="CHEBI:456216"/>
        <dbReference type="EC" id="2.7.11.1"/>
    </reaction>
</comment>
<proteinExistence type="predicted"/>
<dbReference type="FunFam" id="1.10.510.10:FF:001023">
    <property type="entry name" value="Os07g0541700 protein"/>
    <property type="match status" value="1"/>
</dbReference>
<evidence type="ECO:0000256" key="5">
    <source>
        <dbReference type="ARBA" id="ARBA00022777"/>
    </source>
</evidence>
<dbReference type="PANTHER" id="PTHR48005">
    <property type="entry name" value="LEUCINE RICH REPEAT KINASE 2"/>
    <property type="match status" value="1"/>
</dbReference>
<accession>A0A9D4XSV3</accession>
<dbReference type="Gene3D" id="1.10.510.10">
    <property type="entry name" value="Transferase(Phosphotransferase) domain 1"/>
    <property type="match status" value="1"/>
</dbReference>
<dbReference type="InterPro" id="IPR011009">
    <property type="entry name" value="Kinase-like_dom_sf"/>
</dbReference>
<dbReference type="EC" id="2.7.11.1" evidence="1"/>
<keyword evidence="11" id="KW-1185">Reference proteome</keyword>
<dbReference type="InterPro" id="IPR000719">
    <property type="entry name" value="Prot_kinase_dom"/>
</dbReference>
<dbReference type="SMART" id="SM00220">
    <property type="entry name" value="S_TKc"/>
    <property type="match status" value="1"/>
</dbReference>
<evidence type="ECO:0000313" key="11">
    <source>
        <dbReference type="Proteomes" id="UP001058974"/>
    </source>
</evidence>
<dbReference type="Gramene" id="Psat03G0226800-T1">
    <property type="protein sequence ID" value="KAI5426776.1"/>
    <property type="gene ID" value="KIW84_032268"/>
</dbReference>
<evidence type="ECO:0000256" key="1">
    <source>
        <dbReference type="ARBA" id="ARBA00012513"/>
    </source>
</evidence>
<reference evidence="10 11" key="1">
    <citation type="journal article" date="2022" name="Nat. Genet.">
        <title>Improved pea reference genome and pan-genome highlight genomic features and evolutionary characteristics.</title>
        <authorList>
            <person name="Yang T."/>
            <person name="Liu R."/>
            <person name="Luo Y."/>
            <person name="Hu S."/>
            <person name="Wang D."/>
            <person name="Wang C."/>
            <person name="Pandey M.K."/>
            <person name="Ge S."/>
            <person name="Xu Q."/>
            <person name="Li N."/>
            <person name="Li G."/>
            <person name="Huang Y."/>
            <person name="Saxena R.K."/>
            <person name="Ji Y."/>
            <person name="Li M."/>
            <person name="Yan X."/>
            <person name="He Y."/>
            <person name="Liu Y."/>
            <person name="Wang X."/>
            <person name="Xiang C."/>
            <person name="Varshney R.K."/>
            <person name="Ding H."/>
            <person name="Gao S."/>
            <person name="Zong X."/>
        </authorList>
    </citation>
    <scope>NUCLEOTIDE SEQUENCE [LARGE SCALE GENOMIC DNA]</scope>
    <source>
        <strain evidence="10 11">cv. Zhongwan 6</strain>
    </source>
</reference>
<evidence type="ECO:0000256" key="6">
    <source>
        <dbReference type="ARBA" id="ARBA00022840"/>
    </source>
</evidence>
<protein>
    <recommendedName>
        <fullName evidence="1">non-specific serine/threonine protein kinase</fullName>
        <ecNumber evidence="1">2.7.11.1</ecNumber>
    </recommendedName>
</protein>
<gene>
    <name evidence="10" type="ORF">KIW84_032268</name>
</gene>
<dbReference type="Gramene" id="PSAT_LOCUS13407_t1">
    <property type="protein sequence ID" value="CAL5193601.1"/>
    <property type="gene ID" value="PSAT_LOCUS13407"/>
</dbReference>
<comment type="catalytic activity">
    <reaction evidence="8">
        <text>L-seryl-[protein] + ATP = O-phospho-L-seryl-[protein] + ADP + H(+)</text>
        <dbReference type="Rhea" id="RHEA:17989"/>
        <dbReference type="Rhea" id="RHEA-COMP:9863"/>
        <dbReference type="Rhea" id="RHEA-COMP:11604"/>
        <dbReference type="ChEBI" id="CHEBI:15378"/>
        <dbReference type="ChEBI" id="CHEBI:29999"/>
        <dbReference type="ChEBI" id="CHEBI:30616"/>
        <dbReference type="ChEBI" id="CHEBI:83421"/>
        <dbReference type="ChEBI" id="CHEBI:456216"/>
        <dbReference type="EC" id="2.7.11.1"/>
    </reaction>
</comment>
<dbReference type="EMBL" id="JAMSHJ010000003">
    <property type="protein sequence ID" value="KAI5426776.1"/>
    <property type="molecule type" value="Genomic_DNA"/>
</dbReference>
<dbReference type="Pfam" id="PF00069">
    <property type="entry name" value="Pkinase"/>
    <property type="match status" value="1"/>
</dbReference>
<dbReference type="PROSITE" id="PS00108">
    <property type="entry name" value="PROTEIN_KINASE_ST"/>
    <property type="match status" value="1"/>
</dbReference>
<sequence length="140" mass="15642">MTSMFSQWRTLVVFSTIHHDIIDWPKRLHIAIGAAQDLCYLYNDCSPPIVHRDVKASNILLDSQFNTKVADFGLAKILIKPEELATMSAVAGTFGYIAPEYAQSIRVNEKIDVYSFGAVLLELTTGKEVNPGYEYLSLAE</sequence>
<name>A0A9D4XSV3_PEA</name>
<dbReference type="GO" id="GO:0004674">
    <property type="term" value="F:protein serine/threonine kinase activity"/>
    <property type="evidence" value="ECO:0007669"/>
    <property type="project" value="UniProtKB-KW"/>
</dbReference>
<evidence type="ECO:0000256" key="8">
    <source>
        <dbReference type="ARBA" id="ARBA00048679"/>
    </source>
</evidence>
<dbReference type="InterPro" id="IPR051420">
    <property type="entry name" value="Ser_Thr_Kinases_DiverseReg"/>
</dbReference>
<evidence type="ECO:0000256" key="3">
    <source>
        <dbReference type="ARBA" id="ARBA00022679"/>
    </source>
</evidence>
<dbReference type="SUPFAM" id="SSF56112">
    <property type="entry name" value="Protein kinase-like (PK-like)"/>
    <property type="match status" value="1"/>
</dbReference>
<keyword evidence="6" id="KW-0067">ATP-binding</keyword>
<comment type="caution">
    <text evidence="10">The sequence shown here is derived from an EMBL/GenBank/DDBJ whole genome shotgun (WGS) entry which is preliminary data.</text>
</comment>
<keyword evidence="5 10" id="KW-0418">Kinase</keyword>
<keyword evidence="10" id="KW-0675">Receptor</keyword>
<dbReference type="OrthoDB" id="4062651at2759"/>
<evidence type="ECO:0000256" key="4">
    <source>
        <dbReference type="ARBA" id="ARBA00022741"/>
    </source>
</evidence>
<dbReference type="PANTHER" id="PTHR48005:SF85">
    <property type="entry name" value="PROTEIN KINASE DOMAIN-CONTAINING PROTEIN"/>
    <property type="match status" value="1"/>
</dbReference>
<dbReference type="PROSITE" id="PS50011">
    <property type="entry name" value="PROTEIN_KINASE_DOM"/>
    <property type="match status" value="1"/>
</dbReference>
<dbReference type="GO" id="GO:0005524">
    <property type="term" value="F:ATP binding"/>
    <property type="evidence" value="ECO:0007669"/>
    <property type="project" value="UniProtKB-KW"/>
</dbReference>
<organism evidence="10 11">
    <name type="scientific">Pisum sativum</name>
    <name type="common">Garden pea</name>
    <name type="synonym">Lathyrus oleraceus</name>
    <dbReference type="NCBI Taxonomy" id="3888"/>
    <lineage>
        <taxon>Eukaryota</taxon>
        <taxon>Viridiplantae</taxon>
        <taxon>Streptophyta</taxon>
        <taxon>Embryophyta</taxon>
        <taxon>Tracheophyta</taxon>
        <taxon>Spermatophyta</taxon>
        <taxon>Magnoliopsida</taxon>
        <taxon>eudicotyledons</taxon>
        <taxon>Gunneridae</taxon>
        <taxon>Pentapetalae</taxon>
        <taxon>rosids</taxon>
        <taxon>fabids</taxon>
        <taxon>Fabales</taxon>
        <taxon>Fabaceae</taxon>
        <taxon>Papilionoideae</taxon>
        <taxon>50 kb inversion clade</taxon>
        <taxon>NPAAA clade</taxon>
        <taxon>Hologalegina</taxon>
        <taxon>IRL clade</taxon>
        <taxon>Fabeae</taxon>
        <taxon>Lathyrus</taxon>
    </lineage>
</organism>
<keyword evidence="3" id="KW-0808">Transferase</keyword>
<evidence type="ECO:0000256" key="7">
    <source>
        <dbReference type="ARBA" id="ARBA00047899"/>
    </source>
</evidence>
<keyword evidence="4" id="KW-0547">Nucleotide-binding</keyword>
<feature type="domain" description="Protein kinase" evidence="9">
    <location>
        <begin position="1"/>
        <end position="140"/>
    </location>
</feature>
<evidence type="ECO:0000256" key="2">
    <source>
        <dbReference type="ARBA" id="ARBA00022527"/>
    </source>
</evidence>
<keyword evidence="2" id="KW-0723">Serine/threonine-protein kinase</keyword>
<dbReference type="InterPro" id="IPR008271">
    <property type="entry name" value="Ser/Thr_kinase_AS"/>
</dbReference>